<sequence>MPPLTIDDLPTAIVRIKRQLREALPDYRQVFAEVEADILRQVADIRDAQSQGYSAIPRLHAREILDGAVVADDRLADIRRRGACAIHGVFDRQQASHWNDEIGSYLVRNRFEERLANAAEDSYFGSLTDAKPQIFGIYWSAPQMQARQDPHMHEVQRFLNRLWRDHHNDEQVIDTDRVAIYADRLRRRPPGAASLGLSPHVDGGSVERWLDDNFRQVYRHVFSGDWRRFDPFDAAWRPQAREIPSPSVCSMFRTFQGWTALTPQRAGAGTLQLIPVANVMAYLLLRALQDDVPEDDLCGAAPGRALSITERWHAPLLDALVPIPDLEPGDTIWWHCDVIHAVENEHRGQFDSNVMYIAAAPGCDKNDAYLKRQFEAFRHGRTPPDFAPDHFEVDFPDRVREHELTAQGREALGA</sequence>
<accession>A0ABV7M3L9</accession>
<dbReference type="RefSeq" id="WP_019017758.1">
    <property type="nucleotide sequence ID" value="NZ_BMXD01000001.1"/>
</dbReference>
<reference evidence="2" key="1">
    <citation type="journal article" date="2019" name="Int. J. Syst. Evol. Microbiol.">
        <title>The Global Catalogue of Microorganisms (GCM) 10K type strain sequencing project: providing services to taxonomists for standard genome sequencing and annotation.</title>
        <authorList>
            <consortium name="The Broad Institute Genomics Platform"/>
            <consortium name="The Broad Institute Genome Sequencing Center for Infectious Disease"/>
            <person name="Wu L."/>
            <person name="Ma J."/>
        </authorList>
    </citation>
    <scope>NUCLEOTIDE SEQUENCE [LARGE SCALE GENOMIC DNA]</scope>
    <source>
        <strain evidence="2">KCTC 12847</strain>
    </source>
</reference>
<keyword evidence="2" id="KW-1185">Reference proteome</keyword>
<organism evidence="1 2">
    <name type="scientific">Modicisalibacter luteus</name>
    <dbReference type="NCBI Taxonomy" id="453962"/>
    <lineage>
        <taxon>Bacteria</taxon>
        <taxon>Pseudomonadati</taxon>
        <taxon>Pseudomonadota</taxon>
        <taxon>Gammaproteobacteria</taxon>
        <taxon>Oceanospirillales</taxon>
        <taxon>Halomonadaceae</taxon>
        <taxon>Modicisalibacter</taxon>
    </lineage>
</organism>
<proteinExistence type="predicted"/>
<evidence type="ECO:0000313" key="1">
    <source>
        <dbReference type="EMBL" id="MFC3293491.1"/>
    </source>
</evidence>
<dbReference type="PANTHER" id="PTHR30613">
    <property type="entry name" value="UNCHARACTERIZED PROTEIN YBIU-RELATED"/>
    <property type="match status" value="1"/>
</dbReference>
<name>A0ABV7M3L9_9GAMM</name>
<dbReference type="Pfam" id="PF07350">
    <property type="entry name" value="Gig2-like"/>
    <property type="match status" value="1"/>
</dbReference>
<evidence type="ECO:0000313" key="2">
    <source>
        <dbReference type="Proteomes" id="UP001595640"/>
    </source>
</evidence>
<protein>
    <submittedName>
        <fullName evidence="1">DUF1479 domain-containing protein</fullName>
    </submittedName>
</protein>
<dbReference type="PANTHER" id="PTHR30613:SF1">
    <property type="entry name" value="DUF1479 DOMAIN PROTEIN (AFU_ORTHOLOGUE AFUA_5G09280)"/>
    <property type="match status" value="1"/>
</dbReference>
<gene>
    <name evidence="1" type="ORF">ACFOEI_15655</name>
</gene>
<dbReference type="InterPro" id="IPR027443">
    <property type="entry name" value="IPNS-like_sf"/>
</dbReference>
<comment type="caution">
    <text evidence="1">The sequence shown here is derived from an EMBL/GenBank/DDBJ whole genome shotgun (WGS) entry which is preliminary data.</text>
</comment>
<dbReference type="SUPFAM" id="SSF51197">
    <property type="entry name" value="Clavaminate synthase-like"/>
    <property type="match status" value="1"/>
</dbReference>
<dbReference type="EMBL" id="JBHRUH010000031">
    <property type="protein sequence ID" value="MFC3293491.1"/>
    <property type="molecule type" value="Genomic_DNA"/>
</dbReference>
<dbReference type="Gene3D" id="2.60.120.330">
    <property type="entry name" value="B-lactam Antibiotic, Isopenicillin N Synthase, Chain"/>
    <property type="match status" value="1"/>
</dbReference>
<dbReference type="Proteomes" id="UP001595640">
    <property type="component" value="Unassembled WGS sequence"/>
</dbReference>
<dbReference type="InterPro" id="IPR010856">
    <property type="entry name" value="Gig2-like"/>
</dbReference>